<name>A0A176W1M1_MARPO</name>
<feature type="region of interest" description="Disordered" evidence="1">
    <location>
        <begin position="76"/>
        <end position="180"/>
    </location>
</feature>
<dbReference type="EMBL" id="LVLJ01002020">
    <property type="protein sequence ID" value="OAE26960.1"/>
    <property type="molecule type" value="Genomic_DNA"/>
</dbReference>
<feature type="region of interest" description="Disordered" evidence="1">
    <location>
        <begin position="1"/>
        <end position="34"/>
    </location>
</feature>
<reference evidence="2" key="1">
    <citation type="submission" date="2016-03" db="EMBL/GenBank/DDBJ databases">
        <title>Mechanisms controlling the formation of the plant cell surface in tip-growing cells are functionally conserved among land plants.</title>
        <authorList>
            <person name="Honkanen S."/>
            <person name="Jones V.A."/>
            <person name="Morieri G."/>
            <person name="Champion C."/>
            <person name="Hetherington A.J."/>
            <person name="Kelly S."/>
            <person name="Saint-Marcoux D."/>
            <person name="Proust H."/>
            <person name="Prescott H."/>
            <person name="Dolan L."/>
        </authorList>
    </citation>
    <scope>NUCLEOTIDE SEQUENCE [LARGE SCALE GENOMIC DNA]</scope>
    <source>
        <tissue evidence="2">Whole gametophyte</tissue>
    </source>
</reference>
<organism evidence="2 3">
    <name type="scientific">Marchantia polymorpha subsp. ruderalis</name>
    <dbReference type="NCBI Taxonomy" id="1480154"/>
    <lineage>
        <taxon>Eukaryota</taxon>
        <taxon>Viridiplantae</taxon>
        <taxon>Streptophyta</taxon>
        <taxon>Embryophyta</taxon>
        <taxon>Marchantiophyta</taxon>
        <taxon>Marchantiopsida</taxon>
        <taxon>Marchantiidae</taxon>
        <taxon>Marchantiales</taxon>
        <taxon>Marchantiaceae</taxon>
        <taxon>Marchantia</taxon>
    </lineage>
</organism>
<feature type="compositionally biased region" description="Low complexity" evidence="1">
    <location>
        <begin position="100"/>
        <end position="109"/>
    </location>
</feature>
<dbReference type="AlphaFoldDB" id="A0A176W1M1"/>
<proteinExistence type="predicted"/>
<gene>
    <name evidence="2" type="ORF">AXG93_1027s1010</name>
</gene>
<protein>
    <submittedName>
        <fullName evidence="2">Uncharacterized protein</fullName>
    </submittedName>
</protein>
<dbReference type="Proteomes" id="UP000077202">
    <property type="component" value="Unassembled WGS sequence"/>
</dbReference>
<feature type="compositionally biased region" description="Basic and acidic residues" evidence="1">
    <location>
        <begin position="1"/>
        <end position="16"/>
    </location>
</feature>
<feature type="compositionally biased region" description="Low complexity" evidence="1">
    <location>
        <begin position="133"/>
        <end position="150"/>
    </location>
</feature>
<evidence type="ECO:0000313" key="2">
    <source>
        <dbReference type="EMBL" id="OAE26960.1"/>
    </source>
</evidence>
<keyword evidence="3" id="KW-1185">Reference proteome</keyword>
<accession>A0A176W1M1</accession>
<feature type="compositionally biased region" description="Basic and acidic residues" evidence="1">
    <location>
        <begin position="153"/>
        <end position="170"/>
    </location>
</feature>
<comment type="caution">
    <text evidence="2">The sequence shown here is derived from an EMBL/GenBank/DDBJ whole genome shotgun (WGS) entry which is preliminary data.</text>
</comment>
<sequence>MSAREMEALGRGHGEARGFGVPGPGRSGFRAFPLGTQATDGTVLLYKADARRQSQRERESVRESVPSAVTVAASHAFCPAHPEPPSVAPTAKGWPRRHGSSGSPSRVPSRPFPDRSVDACYTEANRSRSVLQPASSGFGGFASPSPASRSSARKAEERGAKGEGQGREAQQEGGVAPGSSFVFVWNFDH</sequence>
<evidence type="ECO:0000313" key="3">
    <source>
        <dbReference type="Proteomes" id="UP000077202"/>
    </source>
</evidence>
<evidence type="ECO:0000256" key="1">
    <source>
        <dbReference type="SAM" id="MobiDB-lite"/>
    </source>
</evidence>